<comment type="caution">
    <text evidence="2">The sequence shown here is derived from an EMBL/GenBank/DDBJ whole genome shotgun (WGS) entry which is preliminary data.</text>
</comment>
<feature type="signal peptide" evidence="1">
    <location>
        <begin position="1"/>
        <end position="23"/>
    </location>
</feature>
<reference evidence="2 3" key="1">
    <citation type="journal article" date="2016" name="Nat. Commun.">
        <title>Thousands of microbial genomes shed light on interconnected biogeochemical processes in an aquifer system.</title>
        <authorList>
            <person name="Anantharaman K."/>
            <person name="Brown C.T."/>
            <person name="Hug L.A."/>
            <person name="Sharon I."/>
            <person name="Castelle C.J."/>
            <person name="Probst A.J."/>
            <person name="Thomas B.C."/>
            <person name="Singh A."/>
            <person name="Wilkins M.J."/>
            <person name="Karaoz U."/>
            <person name="Brodie E.L."/>
            <person name="Williams K.H."/>
            <person name="Hubbard S.S."/>
            <person name="Banfield J.F."/>
        </authorList>
    </citation>
    <scope>NUCLEOTIDE SEQUENCE [LARGE SCALE GENOMIC DNA]</scope>
</reference>
<keyword evidence="1" id="KW-0732">Signal</keyword>
<proteinExistence type="predicted"/>
<evidence type="ECO:0000313" key="2">
    <source>
        <dbReference type="EMBL" id="OGK18140.1"/>
    </source>
</evidence>
<dbReference type="AlphaFoldDB" id="A0A1F7GGQ7"/>
<protein>
    <submittedName>
        <fullName evidence="2">Uncharacterized protein</fullName>
    </submittedName>
</protein>
<accession>A0A1F7GGQ7</accession>
<name>A0A1F7GGQ7_9BACT</name>
<sequence length="399" mass="40443">MRKTIAIAASAVMMLSNVIAVSAATNVNDIVNSGYNLDVNSSSNQTNVVTVNNSNTAVISQTDISSNNTGDNTSKGNIDLCGTCGAGGSSIVTGNAGSVSNMDVNVNSNSTAVTLPSGSGSSTNNAVITNTGKHADFNLSANTTNVVTVNNSNEARINQTSISNNNTGDNYSGKNIGSAGIMTGDALSESNMSATGNSNATLVGGEAGLGSCDTCVGNYNNITNTGYNLDVNSSTNDVNVIGVNNYNGLWVSQTVIASNNTGGNRSKYNIGNGGILTGNAGSLSNMAAGGNSNATVVGFDGLPMGANWNQVVNTGANGDLNLSANTVSVATTSNTNALMDVQFALASNQSGYNYQYHNIGFWGTMTGNAGTGNNFSVWGNSNNTLIGGMWGLLAWLAWL</sequence>
<dbReference type="EMBL" id="MFZH01000036">
    <property type="protein sequence ID" value="OGK18140.1"/>
    <property type="molecule type" value="Genomic_DNA"/>
</dbReference>
<evidence type="ECO:0000256" key="1">
    <source>
        <dbReference type="SAM" id="SignalP"/>
    </source>
</evidence>
<dbReference type="Proteomes" id="UP000176850">
    <property type="component" value="Unassembled WGS sequence"/>
</dbReference>
<feature type="chain" id="PRO_5009529174" evidence="1">
    <location>
        <begin position="24"/>
        <end position="399"/>
    </location>
</feature>
<gene>
    <name evidence="2" type="ORF">A2799_03095</name>
</gene>
<organism evidence="2 3">
    <name type="scientific">Candidatus Roizmanbacteria bacterium RIFCSPHIGHO2_01_FULL_39_24</name>
    <dbReference type="NCBI Taxonomy" id="1802032"/>
    <lineage>
        <taxon>Bacteria</taxon>
        <taxon>Candidatus Roizmaniibacteriota</taxon>
    </lineage>
</organism>
<evidence type="ECO:0000313" key="3">
    <source>
        <dbReference type="Proteomes" id="UP000176850"/>
    </source>
</evidence>